<dbReference type="GO" id="GO:0004497">
    <property type="term" value="F:monooxygenase activity"/>
    <property type="evidence" value="ECO:0007669"/>
    <property type="project" value="UniProtKB-KW"/>
</dbReference>
<dbReference type="InterPro" id="IPR007138">
    <property type="entry name" value="ABM_dom"/>
</dbReference>
<feature type="domain" description="ABM" evidence="1">
    <location>
        <begin position="2"/>
        <end position="90"/>
    </location>
</feature>
<dbReference type="Proteomes" id="UP001595947">
    <property type="component" value="Unassembled WGS sequence"/>
</dbReference>
<organism evidence="2 3">
    <name type="scientific">Actinomycetospora atypica</name>
    <dbReference type="NCBI Taxonomy" id="1290095"/>
    <lineage>
        <taxon>Bacteria</taxon>
        <taxon>Bacillati</taxon>
        <taxon>Actinomycetota</taxon>
        <taxon>Actinomycetes</taxon>
        <taxon>Pseudonocardiales</taxon>
        <taxon>Pseudonocardiaceae</taxon>
        <taxon>Actinomycetospora</taxon>
    </lineage>
</organism>
<dbReference type="InterPro" id="IPR011008">
    <property type="entry name" value="Dimeric_a/b-barrel"/>
</dbReference>
<dbReference type="Gene3D" id="3.30.70.100">
    <property type="match status" value="1"/>
</dbReference>
<dbReference type="PROSITE" id="PS51725">
    <property type="entry name" value="ABM"/>
    <property type="match status" value="1"/>
</dbReference>
<keyword evidence="2" id="KW-0503">Monooxygenase</keyword>
<dbReference type="EC" id="1.-.-.-" evidence="2"/>
<evidence type="ECO:0000313" key="3">
    <source>
        <dbReference type="Proteomes" id="UP001595947"/>
    </source>
</evidence>
<name>A0ABV9YQL4_9PSEU</name>
<proteinExistence type="predicted"/>
<protein>
    <submittedName>
        <fullName evidence="2">Quinol monooxygenase</fullName>
        <ecNumber evidence="2">1.-.-.-</ecNumber>
    </submittedName>
</protein>
<keyword evidence="3" id="KW-1185">Reference proteome</keyword>
<dbReference type="InterPro" id="IPR050744">
    <property type="entry name" value="AI-2_Isomerase_LsrG"/>
</dbReference>
<evidence type="ECO:0000313" key="2">
    <source>
        <dbReference type="EMBL" id="MFC5062876.1"/>
    </source>
</evidence>
<sequence>MIFIVISIDIRPEKRDEFLTGVRRYSAQVREEPGNRHFTCYESVDTADQFVVVANYADQAAGEAHVASEHAQWFFGWLPAVVSRVPTIVYQDIGDTTWTEMGEVRDRM</sequence>
<dbReference type="EMBL" id="JBHSIV010000010">
    <property type="protein sequence ID" value="MFC5062876.1"/>
    <property type="molecule type" value="Genomic_DNA"/>
</dbReference>
<comment type="caution">
    <text evidence="2">The sequence shown here is derived from an EMBL/GenBank/DDBJ whole genome shotgun (WGS) entry which is preliminary data.</text>
</comment>
<dbReference type="SUPFAM" id="SSF54909">
    <property type="entry name" value="Dimeric alpha+beta barrel"/>
    <property type="match status" value="1"/>
</dbReference>
<dbReference type="PANTHER" id="PTHR33336">
    <property type="entry name" value="QUINOL MONOOXYGENASE YGIN-RELATED"/>
    <property type="match status" value="1"/>
</dbReference>
<accession>A0ABV9YQL4</accession>
<reference evidence="3" key="1">
    <citation type="journal article" date="2019" name="Int. J. Syst. Evol. Microbiol.">
        <title>The Global Catalogue of Microorganisms (GCM) 10K type strain sequencing project: providing services to taxonomists for standard genome sequencing and annotation.</title>
        <authorList>
            <consortium name="The Broad Institute Genomics Platform"/>
            <consortium name="The Broad Institute Genome Sequencing Center for Infectious Disease"/>
            <person name="Wu L."/>
            <person name="Ma J."/>
        </authorList>
    </citation>
    <scope>NUCLEOTIDE SEQUENCE [LARGE SCALE GENOMIC DNA]</scope>
    <source>
        <strain evidence="3">CGMCC 4.7093</strain>
    </source>
</reference>
<dbReference type="RefSeq" id="WP_378036228.1">
    <property type="nucleotide sequence ID" value="NZ_JBHSIV010000010.1"/>
</dbReference>
<gene>
    <name evidence="2" type="ORF">ACFPBZ_11715</name>
</gene>
<evidence type="ECO:0000259" key="1">
    <source>
        <dbReference type="PROSITE" id="PS51725"/>
    </source>
</evidence>
<dbReference type="PANTHER" id="PTHR33336:SF3">
    <property type="entry name" value="ABM DOMAIN-CONTAINING PROTEIN"/>
    <property type="match status" value="1"/>
</dbReference>
<keyword evidence="2" id="KW-0560">Oxidoreductase</keyword>
<dbReference type="Pfam" id="PF03992">
    <property type="entry name" value="ABM"/>
    <property type="match status" value="1"/>
</dbReference>